<sequence>MECVPPKPPVDRTTLPCQLCLMCNLYSLTSTQSAIADLVNLWRDETGNLPPLTGIYPDYPAPVITQTPAGRVMQMMRWGMPSPAFVLKGKKTDKGVTNVRNTASPHWRRWLGPAHRCVVPFTSFSEYQTVKGEKPKTVWFAPTGPQKTLFFAGIWTEWTSVRTLKEGETTNHLFAFLTVEPNAVVAPIHPKAMPVILRSPEAIAHWLDAPVEAALKLQRPFADDGLEVVEEAV</sequence>
<dbReference type="GO" id="GO:0006508">
    <property type="term" value="P:proteolysis"/>
    <property type="evidence" value="ECO:0007669"/>
    <property type="project" value="UniProtKB-KW"/>
</dbReference>
<keyword evidence="4 8" id="KW-0378">Hydrolase</keyword>
<evidence type="ECO:0000256" key="2">
    <source>
        <dbReference type="ARBA" id="ARBA00022670"/>
    </source>
</evidence>
<dbReference type="PANTHER" id="PTHR13604:SF0">
    <property type="entry name" value="ABASIC SITE PROCESSING PROTEIN HMCES"/>
    <property type="match status" value="1"/>
</dbReference>
<evidence type="ECO:0000256" key="7">
    <source>
        <dbReference type="ARBA" id="ARBA00023239"/>
    </source>
</evidence>
<evidence type="ECO:0000256" key="5">
    <source>
        <dbReference type="ARBA" id="ARBA00023124"/>
    </source>
</evidence>
<keyword evidence="3" id="KW-0227">DNA damage</keyword>
<keyword evidence="7" id="KW-0456">Lyase</keyword>
<dbReference type="STRING" id="287098.SAMN05421665_0625"/>
<dbReference type="GO" id="GO:0106300">
    <property type="term" value="P:protein-DNA covalent cross-linking repair"/>
    <property type="evidence" value="ECO:0007669"/>
    <property type="project" value="InterPro"/>
</dbReference>
<dbReference type="GO" id="GO:0003697">
    <property type="term" value="F:single-stranded DNA binding"/>
    <property type="evidence" value="ECO:0007669"/>
    <property type="project" value="InterPro"/>
</dbReference>
<evidence type="ECO:0000256" key="4">
    <source>
        <dbReference type="ARBA" id="ARBA00022801"/>
    </source>
</evidence>
<dbReference type="Proteomes" id="UP000186997">
    <property type="component" value="Unassembled WGS sequence"/>
</dbReference>
<keyword evidence="5" id="KW-0190">Covalent protein-DNA linkage</keyword>
<name>A0A1R3WM40_9RHOB</name>
<evidence type="ECO:0000313" key="10">
    <source>
        <dbReference type="Proteomes" id="UP000186997"/>
    </source>
</evidence>
<dbReference type="GO" id="GO:0008233">
    <property type="term" value="F:peptidase activity"/>
    <property type="evidence" value="ECO:0007669"/>
    <property type="project" value="UniProtKB-KW"/>
</dbReference>
<gene>
    <name evidence="9" type="ORF">SAMN05421665_0625</name>
</gene>
<evidence type="ECO:0000313" key="9">
    <source>
        <dbReference type="EMBL" id="SIT77703.1"/>
    </source>
</evidence>
<evidence type="ECO:0000256" key="1">
    <source>
        <dbReference type="ARBA" id="ARBA00008136"/>
    </source>
</evidence>
<keyword evidence="6" id="KW-0238">DNA-binding</keyword>
<evidence type="ECO:0000256" key="8">
    <source>
        <dbReference type="RuleBase" id="RU364100"/>
    </source>
</evidence>
<evidence type="ECO:0000256" key="3">
    <source>
        <dbReference type="ARBA" id="ARBA00022763"/>
    </source>
</evidence>
<protein>
    <recommendedName>
        <fullName evidence="8">Abasic site processing protein</fullName>
        <ecNumber evidence="8">3.4.-.-</ecNumber>
    </recommendedName>
</protein>
<comment type="similarity">
    <text evidence="1 8">Belongs to the SOS response-associated peptidase family.</text>
</comment>
<dbReference type="AlphaFoldDB" id="A0A1R3WM40"/>
<reference evidence="10" key="1">
    <citation type="submission" date="2017-01" db="EMBL/GenBank/DDBJ databases">
        <authorList>
            <person name="Varghese N."/>
            <person name="Submissions S."/>
        </authorList>
    </citation>
    <scope>NUCLEOTIDE SEQUENCE [LARGE SCALE GENOMIC DNA]</scope>
    <source>
        <strain evidence="10">DSM 29591</strain>
    </source>
</reference>
<dbReference type="PANTHER" id="PTHR13604">
    <property type="entry name" value="DC12-RELATED"/>
    <property type="match status" value="1"/>
</dbReference>
<dbReference type="SUPFAM" id="SSF143081">
    <property type="entry name" value="BB1717-like"/>
    <property type="match status" value="1"/>
</dbReference>
<dbReference type="Pfam" id="PF02586">
    <property type="entry name" value="SRAP"/>
    <property type="match status" value="1"/>
</dbReference>
<organism evidence="9 10">
    <name type="scientific">Yoonia rosea</name>
    <dbReference type="NCBI Taxonomy" id="287098"/>
    <lineage>
        <taxon>Bacteria</taxon>
        <taxon>Pseudomonadati</taxon>
        <taxon>Pseudomonadota</taxon>
        <taxon>Alphaproteobacteria</taxon>
        <taxon>Rhodobacterales</taxon>
        <taxon>Paracoccaceae</taxon>
        <taxon>Yoonia</taxon>
    </lineage>
</organism>
<accession>A0A1R3WM40</accession>
<dbReference type="InterPro" id="IPR003738">
    <property type="entry name" value="SRAP"/>
</dbReference>
<proteinExistence type="inferred from homology"/>
<dbReference type="InterPro" id="IPR036590">
    <property type="entry name" value="SRAP-like"/>
</dbReference>
<keyword evidence="10" id="KW-1185">Reference proteome</keyword>
<dbReference type="GO" id="GO:0016829">
    <property type="term" value="F:lyase activity"/>
    <property type="evidence" value="ECO:0007669"/>
    <property type="project" value="UniProtKB-KW"/>
</dbReference>
<dbReference type="EMBL" id="FTPR01000001">
    <property type="protein sequence ID" value="SIT77703.1"/>
    <property type="molecule type" value="Genomic_DNA"/>
</dbReference>
<evidence type="ECO:0000256" key="6">
    <source>
        <dbReference type="ARBA" id="ARBA00023125"/>
    </source>
</evidence>
<dbReference type="EC" id="3.4.-.-" evidence="8"/>
<keyword evidence="2 8" id="KW-0645">Protease</keyword>
<dbReference type="Gene3D" id="3.90.1680.20">
    <property type="match status" value="2"/>
</dbReference>